<accession>A0AAV9ITG1</accession>
<dbReference type="GO" id="GO:0005975">
    <property type="term" value="P:carbohydrate metabolic process"/>
    <property type="evidence" value="ECO:0007669"/>
    <property type="project" value="InterPro"/>
</dbReference>
<dbReference type="SUPFAM" id="SSF88713">
    <property type="entry name" value="Glycoside hydrolase/deacetylase"/>
    <property type="match status" value="1"/>
</dbReference>
<keyword evidence="2" id="KW-1185">Reference proteome</keyword>
<name>A0AAV9ITG1_CYACA</name>
<dbReference type="EMBL" id="JANCYW010000004">
    <property type="protein sequence ID" value="KAK4535395.1"/>
    <property type="molecule type" value="Genomic_DNA"/>
</dbReference>
<protein>
    <recommendedName>
        <fullName evidence="3">Glycoside hydrolase family 42 N-terminal domain-containing protein</fullName>
    </recommendedName>
</protein>
<evidence type="ECO:0000313" key="2">
    <source>
        <dbReference type="Proteomes" id="UP001301350"/>
    </source>
</evidence>
<evidence type="ECO:0000313" key="1">
    <source>
        <dbReference type="EMBL" id="KAK4535395.1"/>
    </source>
</evidence>
<dbReference type="AlphaFoldDB" id="A0AAV9ITG1"/>
<dbReference type="Gene3D" id="3.20.20.370">
    <property type="entry name" value="Glycoside hydrolase/deacetylase"/>
    <property type="match status" value="1"/>
</dbReference>
<sequence length="514" mass="58698">MPAMLQKSKEWVRRGIIFTWQLRFLRLVVVLALLAAAKHAFGLGKRWRETGRPPWPLGLGPAHRRPAPLANPQRTFLVVSSDDWGRWTDAIPLFPDLDFVKQHPELQVAPTDFWYRLASVETREDLQTLENTLNELNAGADYERRVVLTPHWIVAGPDFEAMRALSRPMRARCAPSLPANGGECSYRELLISESAGGLAHAPYHRGDLRAEYQRLFHQELWHPEFHGRSHFAVNRWLEELNVPNSAAAACFNYSLVCSADPMTTRSEFDWFTEHQDLRAWLVGGVRAFQHFWGYRPRVISSPHNTWTPWLADAAAAAGFVAASIGDDQRLYRMDGGMSLDQRLRFDAFFPGFDCSASIDSVVERLNRTRYVTVMWHAQNAMRSTYSEPQYREHYQCLRRLIAAVRERSQALTLVTGSEMHQLRARGWSVEVWRDSLVYRNYSPRTLAVKVQDLAEFIAAPSWNDSDIRVETLAPKAAHGEEAVRVRVGETLRVESDTVVRLRAPASEPERATLA</sequence>
<dbReference type="InterPro" id="IPR011330">
    <property type="entry name" value="Glyco_hydro/deAcase_b/a-brl"/>
</dbReference>
<comment type="caution">
    <text evidence="1">The sequence shown here is derived from an EMBL/GenBank/DDBJ whole genome shotgun (WGS) entry which is preliminary data.</text>
</comment>
<evidence type="ECO:0008006" key="3">
    <source>
        <dbReference type="Google" id="ProtNLM"/>
    </source>
</evidence>
<dbReference type="Proteomes" id="UP001301350">
    <property type="component" value="Unassembled WGS sequence"/>
</dbReference>
<reference evidence="1 2" key="1">
    <citation type="submission" date="2022-07" db="EMBL/GenBank/DDBJ databases">
        <title>Genome-wide signatures of adaptation to extreme environments.</title>
        <authorList>
            <person name="Cho C.H."/>
            <person name="Yoon H.S."/>
        </authorList>
    </citation>
    <scope>NUCLEOTIDE SEQUENCE [LARGE SCALE GENOMIC DNA]</scope>
    <source>
        <strain evidence="1 2">DBV 063 E5</strain>
    </source>
</reference>
<organism evidence="1 2">
    <name type="scientific">Cyanidium caldarium</name>
    <name type="common">Red alga</name>
    <dbReference type="NCBI Taxonomy" id="2771"/>
    <lineage>
        <taxon>Eukaryota</taxon>
        <taxon>Rhodophyta</taxon>
        <taxon>Bangiophyceae</taxon>
        <taxon>Cyanidiales</taxon>
        <taxon>Cyanidiaceae</taxon>
        <taxon>Cyanidium</taxon>
    </lineage>
</organism>
<gene>
    <name evidence="1" type="ORF">CDCA_CDCA04G1420</name>
</gene>
<proteinExistence type="predicted"/>